<dbReference type="OMA" id="MENDAEP"/>
<feature type="coiled-coil region" evidence="1">
    <location>
        <begin position="29"/>
        <end position="63"/>
    </location>
</feature>
<name>A0A422NAX8_TRYRA</name>
<feature type="compositionally biased region" description="Basic and acidic residues" evidence="2">
    <location>
        <begin position="225"/>
        <end position="258"/>
    </location>
</feature>
<protein>
    <submittedName>
        <fullName evidence="3">Uncharacterized protein</fullName>
    </submittedName>
</protein>
<dbReference type="VEuPathDB" id="TriTrypDB:TRSC58_01175"/>
<dbReference type="EMBL" id="MKGL01000226">
    <property type="protein sequence ID" value="RNF02592.1"/>
    <property type="molecule type" value="Genomic_DNA"/>
</dbReference>
<evidence type="ECO:0000313" key="3">
    <source>
        <dbReference type="EMBL" id="RNF02592.1"/>
    </source>
</evidence>
<feature type="compositionally biased region" description="Basic and acidic residues" evidence="2">
    <location>
        <begin position="485"/>
        <end position="504"/>
    </location>
</feature>
<dbReference type="GeneID" id="40330225"/>
<keyword evidence="1" id="KW-0175">Coiled coil</keyword>
<proteinExistence type="predicted"/>
<feature type="region of interest" description="Disordered" evidence="2">
    <location>
        <begin position="301"/>
        <end position="346"/>
    </location>
</feature>
<feature type="region of interest" description="Disordered" evidence="2">
    <location>
        <begin position="168"/>
        <end position="191"/>
    </location>
</feature>
<reference evidence="3 4" key="1">
    <citation type="journal article" date="2018" name="BMC Genomics">
        <title>Genomic comparison of Trypanosoma conorhini and Trypanosoma rangeli to Trypanosoma cruzi strains of high and low virulence.</title>
        <authorList>
            <person name="Bradwell K.R."/>
            <person name="Koparde V.N."/>
            <person name="Matveyev A.V."/>
            <person name="Serrano M.G."/>
            <person name="Alves J.M."/>
            <person name="Parikh H."/>
            <person name="Huang B."/>
            <person name="Lee V."/>
            <person name="Espinosa-Alvarez O."/>
            <person name="Ortiz P.A."/>
            <person name="Costa-Martins A.G."/>
            <person name="Teixeira M.M."/>
            <person name="Buck G.A."/>
        </authorList>
    </citation>
    <scope>NUCLEOTIDE SEQUENCE [LARGE SCALE GENOMIC DNA]</scope>
    <source>
        <strain evidence="3 4">AM80</strain>
    </source>
</reference>
<feature type="compositionally biased region" description="Basic residues" evidence="2">
    <location>
        <begin position="632"/>
        <end position="651"/>
    </location>
</feature>
<feature type="region of interest" description="Disordered" evidence="2">
    <location>
        <begin position="624"/>
        <end position="658"/>
    </location>
</feature>
<evidence type="ECO:0000313" key="4">
    <source>
        <dbReference type="Proteomes" id="UP000283634"/>
    </source>
</evidence>
<feature type="compositionally biased region" description="Basic and acidic residues" evidence="2">
    <location>
        <begin position="317"/>
        <end position="329"/>
    </location>
</feature>
<comment type="caution">
    <text evidence="3">The sequence shown here is derived from an EMBL/GenBank/DDBJ whole genome shotgun (WGS) entry which is preliminary data.</text>
</comment>
<gene>
    <name evidence="3" type="ORF">TraAM80_06292</name>
</gene>
<dbReference type="AlphaFoldDB" id="A0A422NAX8"/>
<dbReference type="Proteomes" id="UP000283634">
    <property type="component" value="Unassembled WGS sequence"/>
</dbReference>
<keyword evidence="4" id="KW-1185">Reference proteome</keyword>
<feature type="region of interest" description="Disordered" evidence="2">
    <location>
        <begin position="391"/>
        <end position="418"/>
    </location>
</feature>
<organism evidence="3 4">
    <name type="scientific">Trypanosoma rangeli</name>
    <dbReference type="NCBI Taxonomy" id="5698"/>
    <lineage>
        <taxon>Eukaryota</taxon>
        <taxon>Discoba</taxon>
        <taxon>Euglenozoa</taxon>
        <taxon>Kinetoplastea</taxon>
        <taxon>Metakinetoplastina</taxon>
        <taxon>Trypanosomatida</taxon>
        <taxon>Trypanosomatidae</taxon>
        <taxon>Trypanosoma</taxon>
        <taxon>Herpetosoma</taxon>
    </lineage>
</organism>
<sequence length="694" mass="80637">MVCTNVIRAAIREAVEEVVKATKEAWHVSEEAEQRLRMERRRLRRRQAERDRAEQELLDVENRSLLWDEEEGKEPKNWVGAGAEEEMFGTPLGQSTRCRGQKKQGEKLQINPQPPPGDSCGVCQRKDTVGPCVKCGLQVCLYCGPAVPHRTCCEQQHIDVVNAHRRHLSRERHEEEQMENDAEPNKGDESSLWEVGDLAGILPQRGEMETSPLGVRRQLLPDESSEAKTDDYEEHPEKGDVMRETKRPETTGMVEEPRTERKRYEAFFVPLTCDAEPRRPKPPTPRNYVPGVFTATSRLAKAERRCSPPVRRARSNRRVDPATEKEARQWHSRFPGSAPKERPPCYANQKQYRQPDLRQPFTALHRQAKDPLLGRLDCDWRLRRRETERVVMQDPLSGSRGPSSTSHRESKLPAKTARLSRGMAERISPVDHSIELDDSVNEFARRDPNGLERTYYAGKPVRPPEQEYNSDDVADMSHRYNTRRQHQEQYRPRKLPSGEDEQHVNVRRERVILTSYHELPHYTGTQRRNESVRYDARQCDEYNVHTTPTLQQLDQRLRHLQRHRVFDRSYERSPDIHCLRHHLHQETERNYRHAAASSTARRPTACHDPCITVHLFPNTYDSTATTATASRQRTRGGSSRRHASRIGRRSTPRVISPPWRTDLNSELVRPPWNFEQPHSFIAKPYKQILLPFES</sequence>
<dbReference type="OrthoDB" id="267853at2759"/>
<accession>A0A422NAX8</accession>
<evidence type="ECO:0000256" key="1">
    <source>
        <dbReference type="SAM" id="Coils"/>
    </source>
</evidence>
<dbReference type="RefSeq" id="XP_029237009.1">
    <property type="nucleotide sequence ID" value="XM_029383143.1"/>
</dbReference>
<evidence type="ECO:0000256" key="2">
    <source>
        <dbReference type="SAM" id="MobiDB-lite"/>
    </source>
</evidence>
<feature type="region of interest" description="Disordered" evidence="2">
    <location>
        <begin position="204"/>
        <end position="258"/>
    </location>
</feature>
<feature type="region of interest" description="Disordered" evidence="2">
    <location>
        <begin position="481"/>
        <end position="504"/>
    </location>
</feature>